<name>A0A6G1CAU2_9ORYZ</name>
<sequence length="73" mass="7611">MEVAGEMGMDGIARLAVEATNSAWTVAALVEMAAVGEMGMEAIAMLQHTRDWGKLVAQLPLRCGVTLIGGPLV</sequence>
<dbReference type="AlphaFoldDB" id="A0A6G1CAU2"/>
<dbReference type="Proteomes" id="UP000479710">
    <property type="component" value="Unassembled WGS sequence"/>
</dbReference>
<protein>
    <submittedName>
        <fullName evidence="1">Uncharacterized protein</fullName>
    </submittedName>
</protein>
<evidence type="ECO:0000313" key="2">
    <source>
        <dbReference type="Proteomes" id="UP000479710"/>
    </source>
</evidence>
<evidence type="ECO:0000313" key="1">
    <source>
        <dbReference type="EMBL" id="KAF0897329.1"/>
    </source>
</evidence>
<proteinExistence type="predicted"/>
<keyword evidence="2" id="KW-1185">Reference proteome</keyword>
<dbReference type="EMBL" id="SPHZ02000010">
    <property type="protein sequence ID" value="KAF0897329.1"/>
    <property type="molecule type" value="Genomic_DNA"/>
</dbReference>
<gene>
    <name evidence="1" type="ORF">E2562_036127</name>
</gene>
<organism evidence="1 2">
    <name type="scientific">Oryza meyeriana var. granulata</name>
    <dbReference type="NCBI Taxonomy" id="110450"/>
    <lineage>
        <taxon>Eukaryota</taxon>
        <taxon>Viridiplantae</taxon>
        <taxon>Streptophyta</taxon>
        <taxon>Embryophyta</taxon>
        <taxon>Tracheophyta</taxon>
        <taxon>Spermatophyta</taxon>
        <taxon>Magnoliopsida</taxon>
        <taxon>Liliopsida</taxon>
        <taxon>Poales</taxon>
        <taxon>Poaceae</taxon>
        <taxon>BOP clade</taxon>
        <taxon>Oryzoideae</taxon>
        <taxon>Oryzeae</taxon>
        <taxon>Oryzinae</taxon>
        <taxon>Oryza</taxon>
        <taxon>Oryza meyeriana</taxon>
    </lineage>
</organism>
<reference evidence="1 2" key="1">
    <citation type="submission" date="2019-11" db="EMBL/GenBank/DDBJ databases">
        <title>Whole genome sequence of Oryza granulata.</title>
        <authorList>
            <person name="Li W."/>
        </authorList>
    </citation>
    <scope>NUCLEOTIDE SEQUENCE [LARGE SCALE GENOMIC DNA]</scope>
    <source>
        <strain evidence="2">cv. Menghai</strain>
        <tissue evidence="1">Leaf</tissue>
    </source>
</reference>
<comment type="caution">
    <text evidence="1">The sequence shown here is derived from an EMBL/GenBank/DDBJ whole genome shotgun (WGS) entry which is preliminary data.</text>
</comment>
<accession>A0A6G1CAU2</accession>